<evidence type="ECO:0000313" key="2">
    <source>
        <dbReference type="Proteomes" id="UP000814128"/>
    </source>
</evidence>
<reference evidence="1" key="2">
    <citation type="journal article" date="2022" name="New Phytol.">
        <title>Evolutionary transition to the ectomycorrhizal habit in the genomes of a hyperdiverse lineage of mushroom-forming fungi.</title>
        <authorList>
            <person name="Looney B."/>
            <person name="Miyauchi S."/>
            <person name="Morin E."/>
            <person name="Drula E."/>
            <person name="Courty P.E."/>
            <person name="Kohler A."/>
            <person name="Kuo A."/>
            <person name="LaButti K."/>
            <person name="Pangilinan J."/>
            <person name="Lipzen A."/>
            <person name="Riley R."/>
            <person name="Andreopoulos W."/>
            <person name="He G."/>
            <person name="Johnson J."/>
            <person name="Nolan M."/>
            <person name="Tritt A."/>
            <person name="Barry K.W."/>
            <person name="Grigoriev I.V."/>
            <person name="Nagy L.G."/>
            <person name="Hibbett D."/>
            <person name="Henrissat B."/>
            <person name="Matheny P.B."/>
            <person name="Labbe J."/>
            <person name="Martin F.M."/>
        </authorList>
    </citation>
    <scope>NUCLEOTIDE SEQUENCE</scope>
    <source>
        <strain evidence="1">EC-137</strain>
    </source>
</reference>
<protein>
    <submittedName>
        <fullName evidence="1">Uncharacterized protein</fullName>
    </submittedName>
</protein>
<dbReference type="EMBL" id="MU273467">
    <property type="protein sequence ID" value="KAI0036894.1"/>
    <property type="molecule type" value="Genomic_DNA"/>
</dbReference>
<sequence length="215" mass="23003">MFSRVRGLFGSQDDATVVNVKWNRERLVVPLSSLRIPLSDLRTALADRTHLPANAFKLIYKGAVLKDNAALLTSYGIAPGAVLQLLESTPTQAPASQKAAPKTEQGTIDQIRAELAAVTATLQPGVDAFLRALAPVSAESEAESLEPPAVLAGTNGLAEQHTRLGELLLQALLRLDAINVEPGWDVARAERKGAVRTVQGVLDRMDGAWREAQQA</sequence>
<evidence type="ECO:0000313" key="1">
    <source>
        <dbReference type="EMBL" id="KAI0036894.1"/>
    </source>
</evidence>
<keyword evidence="2" id="KW-1185">Reference proteome</keyword>
<name>A0ACB8QYA1_9AGAM</name>
<proteinExistence type="predicted"/>
<reference evidence="1" key="1">
    <citation type="submission" date="2021-02" db="EMBL/GenBank/DDBJ databases">
        <authorList>
            <consortium name="DOE Joint Genome Institute"/>
            <person name="Ahrendt S."/>
            <person name="Looney B.P."/>
            <person name="Miyauchi S."/>
            <person name="Morin E."/>
            <person name="Drula E."/>
            <person name="Courty P.E."/>
            <person name="Chicoki N."/>
            <person name="Fauchery L."/>
            <person name="Kohler A."/>
            <person name="Kuo A."/>
            <person name="Labutti K."/>
            <person name="Pangilinan J."/>
            <person name="Lipzen A."/>
            <person name="Riley R."/>
            <person name="Andreopoulos W."/>
            <person name="He G."/>
            <person name="Johnson J."/>
            <person name="Barry K.W."/>
            <person name="Grigoriev I.V."/>
            <person name="Nagy L."/>
            <person name="Hibbett D."/>
            <person name="Henrissat B."/>
            <person name="Matheny P.B."/>
            <person name="Labbe J."/>
            <person name="Martin F."/>
        </authorList>
    </citation>
    <scope>NUCLEOTIDE SEQUENCE</scope>
    <source>
        <strain evidence="1">EC-137</strain>
    </source>
</reference>
<comment type="caution">
    <text evidence="1">The sequence shown here is derived from an EMBL/GenBank/DDBJ whole genome shotgun (WGS) entry which is preliminary data.</text>
</comment>
<organism evidence="1 2">
    <name type="scientific">Vararia minispora EC-137</name>
    <dbReference type="NCBI Taxonomy" id="1314806"/>
    <lineage>
        <taxon>Eukaryota</taxon>
        <taxon>Fungi</taxon>
        <taxon>Dikarya</taxon>
        <taxon>Basidiomycota</taxon>
        <taxon>Agaricomycotina</taxon>
        <taxon>Agaricomycetes</taxon>
        <taxon>Russulales</taxon>
        <taxon>Lachnocladiaceae</taxon>
        <taxon>Vararia</taxon>
    </lineage>
</organism>
<accession>A0ACB8QYA1</accession>
<gene>
    <name evidence="1" type="ORF">K488DRAFT_81636</name>
</gene>
<dbReference type="Proteomes" id="UP000814128">
    <property type="component" value="Unassembled WGS sequence"/>
</dbReference>